<keyword evidence="4 7" id="KW-1133">Transmembrane helix</keyword>
<evidence type="ECO:0000256" key="7">
    <source>
        <dbReference type="SAM" id="Phobius"/>
    </source>
</evidence>
<protein>
    <recommendedName>
        <fullName evidence="11">FtsX-like permease family protein</fullName>
    </recommendedName>
</protein>
<evidence type="ECO:0000256" key="4">
    <source>
        <dbReference type="ARBA" id="ARBA00022989"/>
    </source>
</evidence>
<evidence type="ECO:0000259" key="8">
    <source>
        <dbReference type="Pfam" id="PF02687"/>
    </source>
</evidence>
<dbReference type="InterPro" id="IPR003838">
    <property type="entry name" value="ABC3_permease_C"/>
</dbReference>
<reference evidence="10" key="1">
    <citation type="submission" date="2018-05" db="EMBL/GenBank/DDBJ databases">
        <authorList>
            <person name="Lanie J.A."/>
            <person name="Ng W.-L."/>
            <person name="Kazmierczak K.M."/>
            <person name="Andrzejewski T.M."/>
            <person name="Davidsen T.M."/>
            <person name="Wayne K.J."/>
            <person name="Tettelin H."/>
            <person name="Glass J.I."/>
            <person name="Rusch D."/>
            <person name="Podicherti R."/>
            <person name="Tsui H.-C.T."/>
            <person name="Winkler M.E."/>
        </authorList>
    </citation>
    <scope>NUCLEOTIDE SEQUENCE</scope>
</reference>
<dbReference type="PANTHER" id="PTHR30572:SF4">
    <property type="entry name" value="ABC TRANSPORTER PERMEASE YTRF"/>
    <property type="match status" value="1"/>
</dbReference>
<feature type="transmembrane region" description="Helical" evidence="7">
    <location>
        <begin position="333"/>
        <end position="360"/>
    </location>
</feature>
<dbReference type="GO" id="GO:0005886">
    <property type="term" value="C:plasma membrane"/>
    <property type="evidence" value="ECO:0007669"/>
    <property type="project" value="UniProtKB-SubCell"/>
</dbReference>
<dbReference type="GO" id="GO:0022857">
    <property type="term" value="F:transmembrane transporter activity"/>
    <property type="evidence" value="ECO:0007669"/>
    <property type="project" value="TreeGrafter"/>
</dbReference>
<name>A0A382H3Z9_9ZZZZ</name>
<dbReference type="Pfam" id="PF12704">
    <property type="entry name" value="MacB_PCD"/>
    <property type="match status" value="1"/>
</dbReference>
<dbReference type="InterPro" id="IPR050250">
    <property type="entry name" value="Macrolide_Exporter_MacB"/>
</dbReference>
<feature type="domain" description="ABC3 transporter permease C-terminal" evidence="8">
    <location>
        <begin position="291"/>
        <end position="408"/>
    </location>
</feature>
<feature type="transmembrane region" description="Helical" evidence="7">
    <location>
        <begin position="380"/>
        <end position="398"/>
    </location>
</feature>
<evidence type="ECO:0000313" key="10">
    <source>
        <dbReference type="EMBL" id="SVB82018.1"/>
    </source>
</evidence>
<comment type="subcellular location">
    <subcellularLocation>
        <location evidence="1">Cell membrane</location>
        <topology evidence="1">Multi-pass membrane protein</topology>
    </subcellularLocation>
</comment>
<proteinExistence type="inferred from homology"/>
<keyword evidence="2" id="KW-1003">Cell membrane</keyword>
<feature type="domain" description="MacB-like periplasmic core" evidence="9">
    <location>
        <begin position="22"/>
        <end position="252"/>
    </location>
</feature>
<evidence type="ECO:0000259" key="9">
    <source>
        <dbReference type="Pfam" id="PF12704"/>
    </source>
</evidence>
<dbReference type="PANTHER" id="PTHR30572">
    <property type="entry name" value="MEMBRANE COMPONENT OF TRANSPORTER-RELATED"/>
    <property type="match status" value="1"/>
</dbReference>
<organism evidence="10">
    <name type="scientific">marine metagenome</name>
    <dbReference type="NCBI Taxonomy" id="408172"/>
    <lineage>
        <taxon>unclassified sequences</taxon>
        <taxon>metagenomes</taxon>
        <taxon>ecological metagenomes</taxon>
    </lineage>
</organism>
<feature type="transmembrane region" description="Helical" evidence="7">
    <location>
        <begin position="285"/>
        <end position="312"/>
    </location>
</feature>
<keyword evidence="3 7" id="KW-0812">Transmembrane</keyword>
<evidence type="ECO:0000256" key="5">
    <source>
        <dbReference type="ARBA" id="ARBA00023136"/>
    </source>
</evidence>
<evidence type="ECO:0000256" key="1">
    <source>
        <dbReference type="ARBA" id="ARBA00004651"/>
    </source>
</evidence>
<evidence type="ECO:0000256" key="6">
    <source>
        <dbReference type="ARBA" id="ARBA00038076"/>
    </source>
</evidence>
<dbReference type="EMBL" id="UINC01059048">
    <property type="protein sequence ID" value="SVB82018.1"/>
    <property type="molecule type" value="Genomic_DNA"/>
</dbReference>
<dbReference type="Pfam" id="PF02687">
    <property type="entry name" value="FtsX"/>
    <property type="match status" value="1"/>
</dbReference>
<keyword evidence="5 7" id="KW-0472">Membrane</keyword>
<gene>
    <name evidence="10" type="ORF">METZ01_LOCUS234872</name>
</gene>
<feature type="transmembrane region" description="Helical" evidence="7">
    <location>
        <begin position="21"/>
        <end position="42"/>
    </location>
</feature>
<dbReference type="AlphaFoldDB" id="A0A382H3Z9"/>
<accession>A0A382H3Z9</accession>
<comment type="similarity">
    <text evidence="6">Belongs to the ABC-4 integral membrane protein family.</text>
</comment>
<evidence type="ECO:0000256" key="3">
    <source>
        <dbReference type="ARBA" id="ARBA00022692"/>
    </source>
</evidence>
<evidence type="ECO:0008006" key="11">
    <source>
        <dbReference type="Google" id="ProtNLM"/>
    </source>
</evidence>
<dbReference type="InterPro" id="IPR025857">
    <property type="entry name" value="MacB_PCD"/>
</dbReference>
<sequence>MNVQTILFTALSSLGSNKMRAGLTLLGVVIGVAAVITLMSIGKGVQQSITQRIESLGTNLLFVRPGDANQGGFSSGQGSATTLTMADAFALKDEVFTPSVAAVAPEISTSAQVVAGRNNTNTRVYGVTPEYLSARNFELSNGEFITQGHVRENSQVVVLGSEVANTLFGFRNPVGQKIRVNSRQFEVIGVLESKGGGNRFFSLDDQALVPITTAYYRLSSQRTAQGGINVQTINVQLRDVEHVDKAIKEVATVLRLRHRITREDDFSITSQQETIETLQETTNTFVVFLGAIAGISLLVGGIGIMNIMLVSVTERTREIGIRKAMGAKRRDILLQFVSEATLLSLGGGAAGVLLGLLLSILLNGRSLLGTPTQTVFSPEIAGLALVVSAAIGLFFGIYPAMRAARLHPIEALRYE</sequence>
<evidence type="ECO:0000256" key="2">
    <source>
        <dbReference type="ARBA" id="ARBA00022475"/>
    </source>
</evidence>